<evidence type="ECO:0000313" key="1">
    <source>
        <dbReference type="EMBL" id="GGF22470.1"/>
    </source>
</evidence>
<organism evidence="1 2">
    <name type="scientific">Hymenobacter cavernae</name>
    <dbReference type="NCBI Taxonomy" id="2044852"/>
    <lineage>
        <taxon>Bacteria</taxon>
        <taxon>Pseudomonadati</taxon>
        <taxon>Bacteroidota</taxon>
        <taxon>Cytophagia</taxon>
        <taxon>Cytophagales</taxon>
        <taxon>Hymenobacteraceae</taxon>
        <taxon>Hymenobacter</taxon>
    </lineage>
</organism>
<reference evidence="2" key="1">
    <citation type="journal article" date="2019" name="Int. J. Syst. Evol. Microbiol.">
        <title>The Global Catalogue of Microorganisms (GCM) 10K type strain sequencing project: providing services to taxonomists for standard genome sequencing and annotation.</title>
        <authorList>
            <consortium name="The Broad Institute Genomics Platform"/>
            <consortium name="The Broad Institute Genome Sequencing Center for Infectious Disease"/>
            <person name="Wu L."/>
            <person name="Ma J."/>
        </authorList>
    </citation>
    <scope>NUCLEOTIDE SEQUENCE [LARGE SCALE GENOMIC DNA]</scope>
    <source>
        <strain evidence="2">CGMCC 1.15197</strain>
    </source>
</reference>
<evidence type="ECO:0008006" key="3">
    <source>
        <dbReference type="Google" id="ProtNLM"/>
    </source>
</evidence>
<dbReference type="EMBL" id="BMHT01000007">
    <property type="protein sequence ID" value="GGF22470.1"/>
    <property type="molecule type" value="Genomic_DNA"/>
</dbReference>
<evidence type="ECO:0000313" key="2">
    <source>
        <dbReference type="Proteomes" id="UP000632273"/>
    </source>
</evidence>
<gene>
    <name evidence="1" type="ORF">GCM10011383_37630</name>
</gene>
<dbReference type="Proteomes" id="UP000632273">
    <property type="component" value="Unassembled WGS sequence"/>
</dbReference>
<accession>A0ABQ1UPT4</accession>
<proteinExistence type="predicted"/>
<sequence length="78" mass="9011">MTPAQYADFLLRLFERDKWYTLDSAARVLRLAECEVAADKIIGAARRAGWVIDRKETQEFCFGGFCWLPIQKERRAAA</sequence>
<dbReference type="RefSeq" id="WP_229755372.1">
    <property type="nucleotide sequence ID" value="NZ_BMHT01000007.1"/>
</dbReference>
<keyword evidence="2" id="KW-1185">Reference proteome</keyword>
<name>A0ABQ1UPT4_9BACT</name>
<protein>
    <recommendedName>
        <fullName evidence="3">Winged helix-turn-helix domain-containing protein</fullName>
    </recommendedName>
</protein>
<comment type="caution">
    <text evidence="1">The sequence shown here is derived from an EMBL/GenBank/DDBJ whole genome shotgun (WGS) entry which is preliminary data.</text>
</comment>